<reference evidence="4" key="1">
    <citation type="submission" date="2021-02" db="EMBL/GenBank/DDBJ databases">
        <authorList>
            <person name="Dougan E. K."/>
            <person name="Rhodes N."/>
            <person name="Thang M."/>
            <person name="Chan C."/>
        </authorList>
    </citation>
    <scope>NUCLEOTIDE SEQUENCE</scope>
</reference>
<evidence type="ECO:0000256" key="2">
    <source>
        <dbReference type="SAM" id="Phobius"/>
    </source>
</evidence>
<evidence type="ECO:0000259" key="3">
    <source>
        <dbReference type="PROSITE" id="PS50076"/>
    </source>
</evidence>
<dbReference type="PRINTS" id="PR00625">
    <property type="entry name" value="JDOMAIN"/>
</dbReference>
<keyword evidence="5" id="KW-1185">Reference proteome</keyword>
<dbReference type="InterPro" id="IPR036869">
    <property type="entry name" value="J_dom_sf"/>
</dbReference>
<dbReference type="PROSITE" id="PS50076">
    <property type="entry name" value="DNAJ_2"/>
    <property type="match status" value="1"/>
</dbReference>
<feature type="region of interest" description="Disordered" evidence="1">
    <location>
        <begin position="65"/>
        <end position="108"/>
    </location>
</feature>
<dbReference type="OrthoDB" id="10250354at2759"/>
<dbReference type="AlphaFoldDB" id="A0A812SPX6"/>
<feature type="transmembrane region" description="Helical" evidence="2">
    <location>
        <begin position="132"/>
        <end position="152"/>
    </location>
</feature>
<dbReference type="EMBL" id="CAJNIZ010025469">
    <property type="protein sequence ID" value="CAE7484172.1"/>
    <property type="molecule type" value="Genomic_DNA"/>
</dbReference>
<dbReference type="Pfam" id="PF00226">
    <property type="entry name" value="DnaJ"/>
    <property type="match status" value="1"/>
</dbReference>
<dbReference type="InterPro" id="IPR050817">
    <property type="entry name" value="DjlA_DnaK_co-chaperone"/>
</dbReference>
<gene>
    <name evidence="4" type="primary">dnaJ</name>
    <name evidence="4" type="ORF">SPIL2461_LOCUS12395</name>
</gene>
<feature type="non-terminal residue" evidence="4">
    <location>
        <position position="1"/>
    </location>
</feature>
<proteinExistence type="predicted"/>
<dbReference type="CDD" id="cd06257">
    <property type="entry name" value="DnaJ"/>
    <property type="match status" value="1"/>
</dbReference>
<sequence>LGLIARHCRSRQPWDVLGIPESAGKDEIKLAYRRLALKYHPDVDKSEMATARFQEIQVAYKKMLSGSRSPGAEPRARWRQAAAQRREPTTAKKAASPGRSWSKGAGANGAQPMDTFRISDALDGLLPSRETIAYAMIFLILAPYAAGLVYGLGSLLSKVFPG</sequence>
<keyword evidence="2" id="KW-1133">Transmembrane helix</keyword>
<evidence type="ECO:0000313" key="4">
    <source>
        <dbReference type="EMBL" id="CAE7484172.1"/>
    </source>
</evidence>
<dbReference type="Gene3D" id="1.10.287.110">
    <property type="entry name" value="DnaJ domain"/>
    <property type="match status" value="1"/>
</dbReference>
<accession>A0A812SPX6</accession>
<keyword evidence="2" id="KW-0812">Transmembrane</keyword>
<evidence type="ECO:0000313" key="5">
    <source>
        <dbReference type="Proteomes" id="UP000649617"/>
    </source>
</evidence>
<comment type="caution">
    <text evidence="4">The sequence shown here is derived from an EMBL/GenBank/DDBJ whole genome shotgun (WGS) entry which is preliminary data.</text>
</comment>
<name>A0A812SPX6_SYMPI</name>
<dbReference type="SUPFAM" id="SSF46565">
    <property type="entry name" value="Chaperone J-domain"/>
    <property type="match status" value="1"/>
</dbReference>
<dbReference type="Proteomes" id="UP000649617">
    <property type="component" value="Unassembled WGS sequence"/>
</dbReference>
<dbReference type="InterPro" id="IPR001623">
    <property type="entry name" value="DnaJ_domain"/>
</dbReference>
<protein>
    <submittedName>
        <fullName evidence="4">DnaJ protein</fullName>
    </submittedName>
</protein>
<evidence type="ECO:0000256" key="1">
    <source>
        <dbReference type="SAM" id="MobiDB-lite"/>
    </source>
</evidence>
<dbReference type="PANTHER" id="PTHR24074">
    <property type="entry name" value="CO-CHAPERONE PROTEIN DJLA"/>
    <property type="match status" value="1"/>
</dbReference>
<keyword evidence="2" id="KW-0472">Membrane</keyword>
<dbReference type="SMART" id="SM00271">
    <property type="entry name" value="DnaJ"/>
    <property type="match status" value="1"/>
</dbReference>
<organism evidence="4 5">
    <name type="scientific">Symbiodinium pilosum</name>
    <name type="common">Dinoflagellate</name>
    <dbReference type="NCBI Taxonomy" id="2952"/>
    <lineage>
        <taxon>Eukaryota</taxon>
        <taxon>Sar</taxon>
        <taxon>Alveolata</taxon>
        <taxon>Dinophyceae</taxon>
        <taxon>Suessiales</taxon>
        <taxon>Symbiodiniaceae</taxon>
        <taxon>Symbiodinium</taxon>
    </lineage>
</organism>
<feature type="domain" description="J" evidence="3">
    <location>
        <begin position="12"/>
        <end position="82"/>
    </location>
</feature>